<dbReference type="InterPro" id="IPR008984">
    <property type="entry name" value="SMAD_FHA_dom_sf"/>
</dbReference>
<comment type="caution">
    <text evidence="3">The sequence shown here is derived from an EMBL/GenBank/DDBJ whole genome shotgun (WGS) entry which is preliminary data.</text>
</comment>
<evidence type="ECO:0000313" key="4">
    <source>
        <dbReference type="Proteomes" id="UP000465360"/>
    </source>
</evidence>
<dbReference type="InterPro" id="IPR050923">
    <property type="entry name" value="Cell_Proc_Reg/RNA_Proc"/>
</dbReference>
<dbReference type="Proteomes" id="UP000465360">
    <property type="component" value="Unassembled WGS sequence"/>
</dbReference>
<protein>
    <recommendedName>
        <fullName evidence="2">FHA domain-containing protein</fullName>
    </recommendedName>
</protein>
<evidence type="ECO:0000256" key="1">
    <source>
        <dbReference type="ARBA" id="ARBA00022553"/>
    </source>
</evidence>
<dbReference type="Pfam" id="PF00498">
    <property type="entry name" value="FHA"/>
    <property type="match status" value="1"/>
</dbReference>
<dbReference type="RefSeq" id="WP_205351245.1">
    <property type="nucleotide sequence ID" value="NZ_BLKZ01000001.1"/>
</dbReference>
<dbReference type="SUPFAM" id="SSF49879">
    <property type="entry name" value="SMAD/FHA domain"/>
    <property type="match status" value="1"/>
</dbReference>
<accession>A0A7I9YJV8</accession>
<dbReference type="InterPro" id="IPR000253">
    <property type="entry name" value="FHA_dom"/>
</dbReference>
<dbReference type="EMBL" id="BLKZ01000001">
    <property type="protein sequence ID" value="GFG88957.1"/>
    <property type="molecule type" value="Genomic_DNA"/>
</dbReference>
<name>A0A7I9YJV8_MYCBU</name>
<dbReference type="PROSITE" id="PS50006">
    <property type="entry name" value="FHA_DOMAIN"/>
    <property type="match status" value="1"/>
</dbReference>
<dbReference type="SMART" id="SM00240">
    <property type="entry name" value="FHA"/>
    <property type="match status" value="1"/>
</dbReference>
<dbReference type="Gene3D" id="2.60.200.20">
    <property type="match status" value="1"/>
</dbReference>
<dbReference type="PANTHER" id="PTHR23308">
    <property type="entry name" value="NUCLEAR INHIBITOR OF PROTEIN PHOSPHATASE-1"/>
    <property type="match status" value="1"/>
</dbReference>
<sequence length="165" mass="18267">MAELTDPVTCKCGSDWDRALYSQCAHCTRNLWDDANLIGPQSDRPNPPVPARAAAPGTVLDVPPHPGIGLLVCGRRLTVEPGRTLQLGRDDDLETESVFRTAMNVSRHHALLRYEGGRLYITDTNSSNGTFVNDHRLPADTEYELRPGQTLRLGSNVHVEIRWPS</sequence>
<dbReference type="CDD" id="cd00060">
    <property type="entry name" value="FHA"/>
    <property type="match status" value="1"/>
</dbReference>
<reference evidence="3 4" key="1">
    <citation type="journal article" date="2019" name="Emerg. Microbes Infect.">
        <title>Comprehensive subspecies identification of 175 nontuberculous mycobacteria species based on 7547 genomic profiles.</title>
        <authorList>
            <person name="Matsumoto Y."/>
            <person name="Kinjo T."/>
            <person name="Motooka D."/>
            <person name="Nabeya D."/>
            <person name="Jung N."/>
            <person name="Uechi K."/>
            <person name="Horii T."/>
            <person name="Iida T."/>
            <person name="Fujita J."/>
            <person name="Nakamura S."/>
        </authorList>
    </citation>
    <scope>NUCLEOTIDE SEQUENCE [LARGE SCALE GENOMIC DNA]</scope>
    <source>
        <strain evidence="3 4">JCM 30725</strain>
    </source>
</reference>
<feature type="domain" description="FHA" evidence="2">
    <location>
        <begin position="85"/>
        <end position="137"/>
    </location>
</feature>
<evidence type="ECO:0000313" key="3">
    <source>
        <dbReference type="EMBL" id="GFG88957.1"/>
    </source>
</evidence>
<keyword evidence="4" id="KW-1185">Reference proteome</keyword>
<dbReference type="AlphaFoldDB" id="A0A7I9YJV8"/>
<keyword evidence="1" id="KW-0597">Phosphoprotein</keyword>
<gene>
    <name evidence="3" type="ORF">MBOU_09990</name>
</gene>
<evidence type="ECO:0000259" key="2">
    <source>
        <dbReference type="PROSITE" id="PS50006"/>
    </source>
</evidence>
<organism evidence="3 4">
    <name type="scientific">Mycobacterium bourgelatii</name>
    <dbReference type="NCBI Taxonomy" id="1273442"/>
    <lineage>
        <taxon>Bacteria</taxon>
        <taxon>Bacillati</taxon>
        <taxon>Actinomycetota</taxon>
        <taxon>Actinomycetes</taxon>
        <taxon>Mycobacteriales</taxon>
        <taxon>Mycobacteriaceae</taxon>
        <taxon>Mycobacterium</taxon>
    </lineage>
</organism>
<proteinExistence type="predicted"/>